<organism evidence="6 7">
    <name type="scientific">Pelomonas aquatica</name>
    <dbReference type="NCBI Taxonomy" id="431058"/>
    <lineage>
        <taxon>Bacteria</taxon>
        <taxon>Pseudomonadati</taxon>
        <taxon>Pseudomonadota</taxon>
        <taxon>Betaproteobacteria</taxon>
        <taxon>Burkholderiales</taxon>
        <taxon>Sphaerotilaceae</taxon>
        <taxon>Roseateles</taxon>
    </lineage>
</organism>
<feature type="domain" description="Helicase ATP-binding" evidence="4">
    <location>
        <begin position="114"/>
        <end position="318"/>
    </location>
</feature>
<evidence type="ECO:0000256" key="3">
    <source>
        <dbReference type="SAM" id="MobiDB-lite"/>
    </source>
</evidence>
<protein>
    <recommendedName>
        <fullName evidence="8">DEAD/DEAH box helicase</fullName>
    </recommendedName>
</protein>
<keyword evidence="1" id="KW-0547">Nucleotide-binding</keyword>
<accession>A0ABU1ZEI0</accession>
<dbReference type="PROSITE" id="PS51194">
    <property type="entry name" value="HELICASE_CTER"/>
    <property type="match status" value="1"/>
</dbReference>
<dbReference type="EMBL" id="JAVDXQ010000006">
    <property type="protein sequence ID" value="MDR7299028.1"/>
    <property type="molecule type" value="Genomic_DNA"/>
</dbReference>
<name>A0ABU1ZEI0_9BURK</name>
<dbReference type="SUPFAM" id="SSF52540">
    <property type="entry name" value="P-loop containing nucleoside triphosphate hydrolases"/>
    <property type="match status" value="1"/>
</dbReference>
<dbReference type="Gene3D" id="3.40.50.300">
    <property type="entry name" value="P-loop containing nucleotide triphosphate hydrolases"/>
    <property type="match status" value="2"/>
</dbReference>
<dbReference type="InterPro" id="IPR018973">
    <property type="entry name" value="MZB"/>
</dbReference>
<comment type="caution">
    <text evidence="6">The sequence shown here is derived from an EMBL/GenBank/DDBJ whole genome shotgun (WGS) entry which is preliminary data.</text>
</comment>
<dbReference type="Pfam" id="PF00271">
    <property type="entry name" value="Helicase_C"/>
    <property type="match status" value="1"/>
</dbReference>
<evidence type="ECO:0000259" key="4">
    <source>
        <dbReference type="PROSITE" id="PS51192"/>
    </source>
</evidence>
<dbReference type="InterPro" id="IPR011545">
    <property type="entry name" value="DEAD/DEAH_box_helicase_dom"/>
</dbReference>
<dbReference type="Pfam" id="PF00270">
    <property type="entry name" value="DEAD"/>
    <property type="match status" value="1"/>
</dbReference>
<proteinExistence type="predicted"/>
<feature type="compositionally biased region" description="Basic and acidic residues" evidence="3">
    <location>
        <begin position="1344"/>
        <end position="1358"/>
    </location>
</feature>
<evidence type="ECO:0000313" key="6">
    <source>
        <dbReference type="EMBL" id="MDR7299028.1"/>
    </source>
</evidence>
<keyword evidence="2" id="KW-0067">ATP-binding</keyword>
<feature type="region of interest" description="Disordered" evidence="3">
    <location>
        <begin position="1334"/>
        <end position="1358"/>
    </location>
</feature>
<evidence type="ECO:0000256" key="1">
    <source>
        <dbReference type="ARBA" id="ARBA00022741"/>
    </source>
</evidence>
<dbReference type="InterPro" id="IPR014001">
    <property type="entry name" value="Helicase_ATP-bd"/>
</dbReference>
<dbReference type="SMART" id="SM00487">
    <property type="entry name" value="DEXDc"/>
    <property type="match status" value="1"/>
</dbReference>
<evidence type="ECO:0008006" key="8">
    <source>
        <dbReference type="Google" id="ProtNLM"/>
    </source>
</evidence>
<gene>
    <name evidence="6" type="ORF">J2X16_004396</name>
</gene>
<feature type="domain" description="Helicase C-terminal" evidence="5">
    <location>
        <begin position="991"/>
        <end position="1171"/>
    </location>
</feature>
<dbReference type="RefSeq" id="WP_310348405.1">
    <property type="nucleotide sequence ID" value="NZ_JAVDXQ010000006.1"/>
</dbReference>
<sequence>MQTNYFSSLLPELTTRAARATISKLGFSNQQLRKHLLDIFGRGYGETSCFLGEPVFEATFGWKPADATMASLSNTLLHPDLVSAMDKPWGDNAKEYRFPREAKPYVHQLAAWNALLAPGYQSVVVTSGTGSGKTECFMVPVLSSLAHARAGSAGLGGVRALFLYPLNALIQSQRERLRAWTGPFDGDIRFCLYNGMTPEEAKAEKYRDAPNEVHDRATLRSKPPEILVTNPTMLEYMLVRAQDAPILEKSQGTLEWIVLDEAHNYIGSQAAELALLLRRVLHAFGTDAQQVHFVATSATIGSGDDRAKAQLQEFLAKLAGVETSRVVVVQGERLVPKIATSIDLATGKVTPSEIASVDGAEGRYHRLAVHPVARKLRELFVPAVSGRGYQPLSSIQKALQIGSEPKADEAEALEWIDLLTSAVTGAGREAVPFLPLRLHAFHNTLNGLWACANPSCAKKEGTQLADADWPFGLLYTEERRRCGCGAPVFPLTSCNDCNETFLSAELVSSGGVQHLRQPIAEDIDEFTLDRDPDEPDPIDDESAEPIESTYRTRTPALIVNGASRGAEFIVNVETLERLNKPHESALKLRVHDVSLVDKQQVLKCPGCQGAAPQAEQFRRPMLGAPFLLGNIIPTLLEFCPDGEHPLDSPMRGRRMITFTDSRQGTARIAAQLQQDAERNALRAAVYRRLVIAMSSSGPEQAEIQKRVDGNNTVLKALPAGTPAALMVEKMIREDQEKLNKLAGGKPVPHADLVQWLATQVPDISLWIHRYYQESDSHFRTGRGKELLTEILLCREFARRPKRQNSLETMGLAAVQYPKLAAIVSRRPAVEQAGLTLPEWIDFLKICLDFQVRQSFCLKLPTSWERWGGNRVFSKQLLPPSSVERGTSKLLKWPKVRAGDRQHRLVRLLAYVLKVDPQTETGRDRIDSLLLAAWDDLTGTANLLQLGGGQGRYLDLDDFAFQAPNKGWVCPVTRRILDVTLRGATPYLPERQMRDDVVLCRPIEIPICDVIGRDFSNESEKVLAARAWVEAQPALLDARIEGIWSNVNDRVIEGAGYFRAVEHSAQQAGSRLQQYEGQFKNGAINLMSCSTTMEMGVDIGGINTVAMNNVPPHPANYLQRAGRAGRRAETRSIALTVCKNNPHDQHVFKNTTWPFETRIATPGISLSSPLLVQRHVNSLLLSKFLRLQDRQGKLDKLTLDWWMLPRGSSRQERFVAWCECFKPEELRDLDLGISALVRRTVLEGRGSNASLVADVGHAAMRHASEWMAELDAIDSQISELSKRTDEDKIPLKALQIQRKRLTGEYLLRELATSGFLPGYGFPTDITTFETLNKDSAELTQPRGESSGREDNRYQRRELPSRDTVTALREYAPGASVVIDGLVYESAGITLNWHAPATLDQVNELQNIRQAWRCGHCGSSGTSVLASPLDHCLECGTRLTHEGNRNKQYLEPAGFSVDLYSETHNDITLQKYVPVEPPWIAAQGEWVPLANPALGAFRCSSEGSVFHYSSGLGGAGYAVCLECGRAAPMGYGEDSEEVPAAFKRPHKRLRGRRGSGDDWNCGGSDSPFKIKKGVSFGREYTTDVLELSLVGLDGHALAEADAAYTLAVALRSAIAARLGVDDSELGCDTKPIRDINGRPSRVVQIFDMRSGGYSSLVAADLPVLLRDARKVLLCESNCESACQSCLLTFDTRFRVDSLDRHAALRFLSEEWLQSLQLPTDQQLFGSTSRAEYQPLAEAITRELNRANAKRLYLFAGGDPSDWDIAASPLRQLLHRLSVKSGVELCLITPMADLAVLSVANASTLESLASICDVKLLVGSPPQLRGPGVCLASVESLDGTCTSWGVADQRPGIPDHQWGSLGALPLVASPSACPILTGAAVQLPPPVSTGARAIEVTSELDGPGQGFGNRFWAAVSPPDLQGGLPLDRSIVGISYEDRYLVTPLSCALLVELISALKARFEPLDRWDNPEITVVSMYIDDIRQGRHRDQWTSDWLHADLRDRALQSAFEYCGLRASIRSKAKRDLIHGRRLVISFDSGPDYMLWMDQGLSYWTVSRQQARTSAIVFSMGDDPTVLGERLADVKIGIEGHGLPTQIFLGSRAH</sequence>
<dbReference type="PANTHER" id="PTHR47957:SF3">
    <property type="entry name" value="ATP-DEPENDENT HELICASE HRQ1"/>
    <property type="match status" value="1"/>
</dbReference>
<keyword evidence="7" id="KW-1185">Reference proteome</keyword>
<dbReference type="Proteomes" id="UP001180536">
    <property type="component" value="Unassembled WGS sequence"/>
</dbReference>
<evidence type="ECO:0000313" key="7">
    <source>
        <dbReference type="Proteomes" id="UP001180536"/>
    </source>
</evidence>
<reference evidence="6 7" key="1">
    <citation type="submission" date="2023-07" db="EMBL/GenBank/DDBJ databases">
        <title>Sorghum-associated microbial communities from plants grown in Nebraska, USA.</title>
        <authorList>
            <person name="Schachtman D."/>
        </authorList>
    </citation>
    <scope>NUCLEOTIDE SEQUENCE [LARGE SCALE GENOMIC DNA]</scope>
    <source>
        <strain evidence="6 7">BE310</strain>
    </source>
</reference>
<dbReference type="PROSITE" id="PS51192">
    <property type="entry name" value="HELICASE_ATP_BIND_1"/>
    <property type="match status" value="1"/>
</dbReference>
<dbReference type="PANTHER" id="PTHR47957">
    <property type="entry name" value="ATP-DEPENDENT HELICASE HRQ1"/>
    <property type="match status" value="1"/>
</dbReference>
<dbReference type="InterPro" id="IPR027417">
    <property type="entry name" value="P-loop_NTPase"/>
</dbReference>
<evidence type="ECO:0000256" key="2">
    <source>
        <dbReference type="ARBA" id="ARBA00022840"/>
    </source>
</evidence>
<dbReference type="SMART" id="SM00490">
    <property type="entry name" value="HELICc"/>
    <property type="match status" value="1"/>
</dbReference>
<dbReference type="Pfam" id="PF09369">
    <property type="entry name" value="MZB"/>
    <property type="match status" value="1"/>
</dbReference>
<dbReference type="InterPro" id="IPR001650">
    <property type="entry name" value="Helicase_C-like"/>
</dbReference>
<evidence type="ECO:0000259" key="5">
    <source>
        <dbReference type="PROSITE" id="PS51194"/>
    </source>
</evidence>